<gene>
    <name evidence="13" type="ordered locus">PHZ_c1465</name>
</gene>
<dbReference type="CDD" id="cd01347">
    <property type="entry name" value="ligand_gated_channel"/>
    <property type="match status" value="1"/>
</dbReference>
<dbReference type="InterPro" id="IPR037066">
    <property type="entry name" value="Plug_dom_sf"/>
</dbReference>
<evidence type="ECO:0000256" key="3">
    <source>
        <dbReference type="ARBA" id="ARBA00022452"/>
    </source>
</evidence>
<keyword evidence="4 8" id="KW-0812">Transmembrane</keyword>
<dbReference type="OrthoDB" id="7051241at2"/>
<keyword evidence="10" id="KW-0732">Signal</keyword>
<keyword evidence="3 8" id="KW-1134">Transmembrane beta strand</keyword>
<comment type="similarity">
    <text evidence="8 9">Belongs to the TonB-dependent receptor family.</text>
</comment>
<evidence type="ECO:0000256" key="7">
    <source>
        <dbReference type="ARBA" id="ARBA00023237"/>
    </source>
</evidence>
<evidence type="ECO:0000256" key="8">
    <source>
        <dbReference type="PROSITE-ProRule" id="PRU01360"/>
    </source>
</evidence>
<feature type="signal peptide" evidence="10">
    <location>
        <begin position="1"/>
        <end position="33"/>
    </location>
</feature>
<dbReference type="InterPro" id="IPR036942">
    <property type="entry name" value="Beta-barrel_TonB_sf"/>
</dbReference>
<evidence type="ECO:0000256" key="10">
    <source>
        <dbReference type="SAM" id="SignalP"/>
    </source>
</evidence>
<dbReference type="Proteomes" id="UP000001868">
    <property type="component" value="Chromosome"/>
</dbReference>
<dbReference type="InterPro" id="IPR039426">
    <property type="entry name" value="TonB-dep_rcpt-like"/>
</dbReference>
<name>B4R9W4_PHEZH</name>
<dbReference type="Gene3D" id="2.170.130.10">
    <property type="entry name" value="TonB-dependent receptor, plug domain"/>
    <property type="match status" value="1"/>
</dbReference>
<dbReference type="KEGG" id="pzu:PHZ_c1465"/>
<evidence type="ECO:0000256" key="4">
    <source>
        <dbReference type="ARBA" id="ARBA00022692"/>
    </source>
</evidence>
<dbReference type="AlphaFoldDB" id="B4R9W4"/>
<evidence type="ECO:0000256" key="5">
    <source>
        <dbReference type="ARBA" id="ARBA00023077"/>
    </source>
</evidence>
<evidence type="ECO:0000256" key="1">
    <source>
        <dbReference type="ARBA" id="ARBA00004571"/>
    </source>
</evidence>
<dbReference type="GO" id="GO:0009279">
    <property type="term" value="C:cell outer membrane"/>
    <property type="evidence" value="ECO:0007669"/>
    <property type="project" value="UniProtKB-SubCell"/>
</dbReference>
<dbReference type="InterPro" id="IPR012910">
    <property type="entry name" value="Plug_dom"/>
</dbReference>
<accession>B4R9W4</accession>
<dbReference type="PROSITE" id="PS52016">
    <property type="entry name" value="TONB_DEPENDENT_REC_3"/>
    <property type="match status" value="1"/>
</dbReference>
<protein>
    <submittedName>
        <fullName evidence="13">TonB-dependent receptor</fullName>
    </submittedName>
</protein>
<evidence type="ECO:0000256" key="2">
    <source>
        <dbReference type="ARBA" id="ARBA00022448"/>
    </source>
</evidence>
<keyword evidence="6 8" id="KW-0472">Membrane</keyword>
<dbReference type="EMBL" id="CP000747">
    <property type="protein sequence ID" value="ACG77878.1"/>
    <property type="molecule type" value="Genomic_DNA"/>
</dbReference>
<evidence type="ECO:0000313" key="13">
    <source>
        <dbReference type="EMBL" id="ACG77878.1"/>
    </source>
</evidence>
<keyword evidence="2 8" id="KW-0813">Transport</keyword>
<dbReference type="Pfam" id="PF00593">
    <property type="entry name" value="TonB_dep_Rec_b-barrel"/>
    <property type="match status" value="1"/>
</dbReference>
<dbReference type="Pfam" id="PF07715">
    <property type="entry name" value="Plug"/>
    <property type="match status" value="1"/>
</dbReference>
<keyword evidence="5 9" id="KW-0798">TonB box</keyword>
<evidence type="ECO:0000256" key="6">
    <source>
        <dbReference type="ARBA" id="ARBA00023136"/>
    </source>
</evidence>
<keyword evidence="14" id="KW-1185">Reference proteome</keyword>
<proteinExistence type="inferred from homology"/>
<dbReference type="SUPFAM" id="SSF56935">
    <property type="entry name" value="Porins"/>
    <property type="match status" value="1"/>
</dbReference>
<dbReference type="Gene3D" id="2.40.170.20">
    <property type="entry name" value="TonB-dependent receptor, beta-barrel domain"/>
    <property type="match status" value="1"/>
</dbReference>
<feature type="chain" id="PRO_5002821872" evidence="10">
    <location>
        <begin position="34"/>
        <end position="829"/>
    </location>
</feature>
<dbReference type="PANTHER" id="PTHR47234:SF3">
    <property type="entry name" value="SECRETIN_TONB SHORT N-TERMINAL DOMAIN-CONTAINING PROTEIN"/>
    <property type="match status" value="1"/>
</dbReference>
<keyword evidence="7 8" id="KW-0998">Cell outer membrane</keyword>
<dbReference type="STRING" id="450851.PHZ_c1465"/>
<feature type="domain" description="TonB-dependent receptor plug" evidence="12">
    <location>
        <begin position="57"/>
        <end position="178"/>
    </location>
</feature>
<feature type="domain" description="TonB-dependent receptor-like beta-barrel" evidence="11">
    <location>
        <begin position="356"/>
        <end position="788"/>
    </location>
</feature>
<evidence type="ECO:0000256" key="9">
    <source>
        <dbReference type="RuleBase" id="RU003357"/>
    </source>
</evidence>
<reference evidence="13 14" key="1">
    <citation type="journal article" date="2008" name="BMC Genomics">
        <title>Complete genome of Phenylobacterium zucineum - a novel facultative intracellular bacterium isolated from human erythroleukemia cell line K562.</title>
        <authorList>
            <person name="Luo Y."/>
            <person name="Xu X."/>
            <person name="Ding Z."/>
            <person name="Liu Z."/>
            <person name="Zhang B."/>
            <person name="Yan Z."/>
            <person name="Sun J."/>
            <person name="Hu S."/>
            <person name="Hu X."/>
        </authorList>
    </citation>
    <scope>NUCLEOTIDE SEQUENCE [LARGE SCALE GENOMIC DNA]</scope>
    <source>
        <strain evidence="13 14">HLK1</strain>
    </source>
</reference>
<sequence>MGYRRSAARAALLASVSALGSGLILGLPAAASAQDAAAGQVDEVVVTGTRRAGVTLTESSTPVDVVSGETLQRQGASDLNDALKTTVVSLNVQKFVAQDASAFVRPFSLRGLPPDQTLVLVNGKRRHRSAVVQITNQPLAAGAQGPDLSAIPAIAVDRIEVLRDGAAAQYGSDAIAGVINFQLKRAREGVTAIARYGQFYEGDGEDYNLQLNVGLPLGEEGFFNVSGELSSSAKTSRGRQRPDAQALIDAGNTAVPDPAQRWGAPSVDAARLFFNAELPTSGTATAYAFGNFGQASAESDFFYRPLNRADVFASVPLTNQPGGPRFSFTSRFPGGFAPVFRSNMLDMSLTGGVKGEAFGGLRYDLSAGLAQNEIEFKLDNTVNPSLGPDSPASFRAGELQQREARLNADFVYPVETGMFAEPLNVAFGAEYRRETFEIKAGEPASYQAGRFASLTDPDTGRIIGLAVGSSGFPGYTPASAGAFSRSNWAAYVDLETEVVERLTVGAAARYEDFSDFGSTFNWKLTARYELFDGLALRGSVNTGFRAPTPGQSNISDVATNIDPLTGGLLLIATRPPTDPIAQYYGAKPLKEEESKNFAFGAVLDVAGWVLTADYFNIEVKDRIALTSRIPITAADRAALAARGTPAGDLQSVRFFGNFFDTETEGLDVVLSRSWPLDIGRVGLTAAANYTRSKVTNLRDARAVDRERRIEIGRFNPRWRGNVTGTWESGRWNVLLRANYYGAWVDAVPNATPTALSFDQGFGAEWLVDAEVSYQATENISIAVGADNLLDAYPDKDRRQAQINNGIVYPQFSPFGFNGGFWYVRLTGKF</sequence>
<dbReference type="PANTHER" id="PTHR47234">
    <property type="match status" value="1"/>
</dbReference>
<evidence type="ECO:0000259" key="11">
    <source>
        <dbReference type="Pfam" id="PF00593"/>
    </source>
</evidence>
<dbReference type="eggNOG" id="COG4771">
    <property type="taxonomic scope" value="Bacteria"/>
</dbReference>
<comment type="subcellular location">
    <subcellularLocation>
        <location evidence="1 8">Cell outer membrane</location>
        <topology evidence="1 8">Multi-pass membrane protein</topology>
    </subcellularLocation>
</comment>
<keyword evidence="13" id="KW-0675">Receptor</keyword>
<organism evidence="13 14">
    <name type="scientific">Phenylobacterium zucineum (strain HLK1)</name>
    <dbReference type="NCBI Taxonomy" id="450851"/>
    <lineage>
        <taxon>Bacteria</taxon>
        <taxon>Pseudomonadati</taxon>
        <taxon>Pseudomonadota</taxon>
        <taxon>Alphaproteobacteria</taxon>
        <taxon>Caulobacterales</taxon>
        <taxon>Caulobacteraceae</taxon>
        <taxon>Phenylobacterium</taxon>
    </lineage>
</organism>
<dbReference type="InterPro" id="IPR000531">
    <property type="entry name" value="Beta-barrel_TonB"/>
</dbReference>
<dbReference type="HOGENOM" id="CLU_010745_1_1_5"/>
<evidence type="ECO:0000259" key="12">
    <source>
        <dbReference type="Pfam" id="PF07715"/>
    </source>
</evidence>
<dbReference type="RefSeq" id="WP_012522022.1">
    <property type="nucleotide sequence ID" value="NC_011144.1"/>
</dbReference>
<evidence type="ECO:0000313" key="14">
    <source>
        <dbReference type="Proteomes" id="UP000001868"/>
    </source>
</evidence>